<feature type="coiled-coil region" evidence="1">
    <location>
        <begin position="54"/>
        <end position="88"/>
    </location>
</feature>
<keyword evidence="3" id="KW-1185">Reference proteome</keyword>
<proteinExistence type="predicted"/>
<protein>
    <submittedName>
        <fullName evidence="2">Uncharacterized protein</fullName>
    </submittedName>
</protein>
<dbReference type="EMBL" id="BGPR01001684">
    <property type="protein sequence ID" value="GBM59489.1"/>
    <property type="molecule type" value="Genomic_DNA"/>
</dbReference>
<reference evidence="2 3" key="1">
    <citation type="journal article" date="2019" name="Sci. Rep.">
        <title>Orb-weaving spider Araneus ventricosus genome elucidates the spidroin gene catalogue.</title>
        <authorList>
            <person name="Kono N."/>
            <person name="Nakamura H."/>
            <person name="Ohtoshi R."/>
            <person name="Moran D.A.P."/>
            <person name="Shinohara A."/>
            <person name="Yoshida Y."/>
            <person name="Fujiwara M."/>
            <person name="Mori M."/>
            <person name="Tomita M."/>
            <person name="Arakawa K."/>
        </authorList>
    </citation>
    <scope>NUCLEOTIDE SEQUENCE [LARGE SCALE GENOMIC DNA]</scope>
</reference>
<accession>A0A4Y2H2V0</accession>
<gene>
    <name evidence="2" type="ORF">AVEN_240585_1</name>
</gene>
<organism evidence="2 3">
    <name type="scientific">Araneus ventricosus</name>
    <name type="common">Orbweaver spider</name>
    <name type="synonym">Epeira ventricosa</name>
    <dbReference type="NCBI Taxonomy" id="182803"/>
    <lineage>
        <taxon>Eukaryota</taxon>
        <taxon>Metazoa</taxon>
        <taxon>Ecdysozoa</taxon>
        <taxon>Arthropoda</taxon>
        <taxon>Chelicerata</taxon>
        <taxon>Arachnida</taxon>
        <taxon>Araneae</taxon>
        <taxon>Araneomorphae</taxon>
        <taxon>Entelegynae</taxon>
        <taxon>Araneoidea</taxon>
        <taxon>Araneidae</taxon>
        <taxon>Araneus</taxon>
    </lineage>
</organism>
<name>A0A4Y2H2V0_ARAVE</name>
<evidence type="ECO:0000256" key="1">
    <source>
        <dbReference type="SAM" id="Coils"/>
    </source>
</evidence>
<comment type="caution">
    <text evidence="2">The sequence shown here is derived from an EMBL/GenBank/DDBJ whole genome shotgun (WGS) entry which is preliminary data.</text>
</comment>
<dbReference type="Proteomes" id="UP000499080">
    <property type="component" value="Unassembled WGS sequence"/>
</dbReference>
<keyword evidence="1" id="KW-0175">Coiled coil</keyword>
<dbReference type="AlphaFoldDB" id="A0A4Y2H2V0"/>
<evidence type="ECO:0000313" key="3">
    <source>
        <dbReference type="Proteomes" id="UP000499080"/>
    </source>
</evidence>
<sequence>MAFLAEAQKVDLLTLAAEVGLDVTVSSLELIKSIQSSADYEEETFKDILKAATLARILKEKEQKERKLVAKEKKIEKMEFLLKKMELESQTGERVKSSFDVHHLIPNFDPKVVDISLYLALIRTTNEESKR</sequence>
<evidence type="ECO:0000313" key="2">
    <source>
        <dbReference type="EMBL" id="GBM59489.1"/>
    </source>
</evidence>